<dbReference type="InterPro" id="IPR004659">
    <property type="entry name" value="RNase_E/G"/>
</dbReference>
<dbReference type="GO" id="GO:0006364">
    <property type="term" value="P:rRNA processing"/>
    <property type="evidence" value="ECO:0007669"/>
    <property type="project" value="UniProtKB-KW"/>
</dbReference>
<dbReference type="GO" id="GO:0019843">
    <property type="term" value="F:rRNA binding"/>
    <property type="evidence" value="ECO:0007669"/>
    <property type="project" value="UniProtKB-KW"/>
</dbReference>
<dbReference type="GO" id="GO:0004519">
    <property type="term" value="F:endonuclease activity"/>
    <property type="evidence" value="ECO:0007669"/>
    <property type="project" value="UniProtKB-KW"/>
</dbReference>
<evidence type="ECO:0000256" key="6">
    <source>
        <dbReference type="ARBA" id="ARBA00022490"/>
    </source>
</evidence>
<sequence length="642" mass="70786">MSKIMLVNVTHVEESRVAILEDGVLAAYEIETINRTSIKGNIYNAVVESVHPGLEAAFVHISSDLKGFLPIDEVNFRLLPPRDERGNRGRIGQHLQQGQRLMAQVVREPFAGKPPTVSTYFSLPGRYLVLMPGVDSGGISRKIGDTAQRDRLREIIEELKLPEGFGVIVRTAGIGRTKTELQRDLKYLLRLWEAIQKGSGAGQFPGPVYRERDLVIRTIRDHFTPDISEVWIDSAEMYEKAMEFMKDVMPTRAKSLRLYTGDRPLFNKYNLEEQIETIYKRRVLLPSGGEIVIDGTEALTAIDVNSARTKRKMEAEENATQTNLEAASEIARQFRLRDLGGLMVIDFIDMMAMKNRKNVEKTMRDAMKGDKAKYDITSISKLGLMEIARQRLKGEKMGATYATCVSCDGHGLLKTIEAAALAALRKIQTRSARGGFGRLLVGLPPEVAEWILNSKREEILGLEKRHGIQIVVEATPSLLRHECEFNALAAEAAAEPPAAERDGRPAPAAAPDLPSSETGPARPAPSAPPVQEPASPQPEAPRSEAAGEETTDSAATEGGEEAPRKRRRRRRRRKPRSGAGQDGSAEPQDDAKSKPEPEPKQEPEPAAVPEKVISNELMPAAVGAAEGQRNRSGRNGSRRKRG</sequence>
<dbReference type="PROSITE" id="PS50126">
    <property type="entry name" value="S1"/>
    <property type="match status" value="1"/>
</dbReference>
<dbReference type="AlphaFoldDB" id="A0A8J7C264"/>
<dbReference type="Pfam" id="PF20833">
    <property type="entry name" value="RNase_E_G_Thio"/>
    <property type="match status" value="1"/>
</dbReference>
<proteinExistence type="inferred from homology"/>
<dbReference type="PANTHER" id="PTHR30001">
    <property type="entry name" value="RIBONUCLEASE"/>
    <property type="match status" value="1"/>
</dbReference>
<dbReference type="InterPro" id="IPR019307">
    <property type="entry name" value="RNA-bd_AU-1/RNase_E/G"/>
</dbReference>
<dbReference type="Pfam" id="PF10150">
    <property type="entry name" value="RNase_E_G"/>
    <property type="match status" value="1"/>
</dbReference>
<gene>
    <name evidence="20" type="ORF">IFK94_02985</name>
</gene>
<keyword evidence="7" id="KW-0997">Cell inner membrane</keyword>
<keyword evidence="8" id="KW-0698">rRNA processing</keyword>
<accession>A0A8J7C264</accession>
<feature type="compositionally biased region" description="Pro residues" evidence="18">
    <location>
        <begin position="522"/>
        <end position="539"/>
    </location>
</feature>
<dbReference type="InterPro" id="IPR012340">
    <property type="entry name" value="NA-bd_OB-fold"/>
</dbReference>
<keyword evidence="9" id="KW-0819">tRNA processing</keyword>
<evidence type="ECO:0000256" key="4">
    <source>
        <dbReference type="ARBA" id="ARBA00017719"/>
    </source>
</evidence>
<keyword evidence="14" id="KW-0378">Hydrolase</keyword>
<keyword evidence="17" id="KW-0472">Membrane</keyword>
<dbReference type="NCBIfam" id="TIGR00757">
    <property type="entry name" value="RNaseEG"/>
    <property type="match status" value="1"/>
</dbReference>
<evidence type="ECO:0000256" key="18">
    <source>
        <dbReference type="SAM" id="MobiDB-lite"/>
    </source>
</evidence>
<dbReference type="Gene3D" id="3.40.1260.20">
    <property type="entry name" value="Ribonuclease E, catalytic domain"/>
    <property type="match status" value="1"/>
</dbReference>
<evidence type="ECO:0000256" key="13">
    <source>
        <dbReference type="ARBA" id="ARBA00022759"/>
    </source>
</evidence>
<evidence type="ECO:0000313" key="20">
    <source>
        <dbReference type="EMBL" id="MBD3867066.1"/>
    </source>
</evidence>
<evidence type="ECO:0000256" key="17">
    <source>
        <dbReference type="ARBA" id="ARBA00023136"/>
    </source>
</evidence>
<feature type="domain" description="S1 motif" evidence="19">
    <location>
        <begin position="40"/>
        <end position="107"/>
    </location>
</feature>
<feature type="compositionally biased region" description="Basic and acidic residues" evidence="18">
    <location>
        <begin position="589"/>
        <end position="603"/>
    </location>
</feature>
<dbReference type="PANTHER" id="PTHR30001:SF1">
    <property type="entry name" value="RIBONUCLEASE E_G-LIKE PROTEIN, CHLOROPLASTIC"/>
    <property type="match status" value="1"/>
</dbReference>
<evidence type="ECO:0000313" key="21">
    <source>
        <dbReference type="Proteomes" id="UP000648239"/>
    </source>
</evidence>
<dbReference type="Proteomes" id="UP000648239">
    <property type="component" value="Unassembled WGS sequence"/>
</dbReference>
<dbReference type="GO" id="GO:0008033">
    <property type="term" value="P:tRNA processing"/>
    <property type="evidence" value="ECO:0007669"/>
    <property type="project" value="UniProtKB-KW"/>
</dbReference>
<comment type="cofactor">
    <cofactor evidence="1">
        <name>Mg(2+)</name>
        <dbReference type="ChEBI" id="CHEBI:18420"/>
    </cofactor>
</comment>
<keyword evidence="13" id="KW-0255">Endonuclease</keyword>
<evidence type="ECO:0000259" key="19">
    <source>
        <dbReference type="PROSITE" id="PS50126"/>
    </source>
</evidence>
<organism evidence="20 21">
    <name type="scientific">Candidatus Polarisedimenticola svalbardensis</name>
    <dbReference type="NCBI Taxonomy" id="2886004"/>
    <lineage>
        <taxon>Bacteria</taxon>
        <taxon>Pseudomonadati</taxon>
        <taxon>Acidobacteriota</taxon>
        <taxon>Candidatus Polarisedimenticolia</taxon>
        <taxon>Candidatus Polarisedimenticolales</taxon>
        <taxon>Candidatus Polarisedimenticolaceae</taxon>
        <taxon>Candidatus Polarisedimenticola</taxon>
    </lineage>
</organism>
<dbReference type="Gene3D" id="2.40.50.140">
    <property type="entry name" value="Nucleic acid-binding proteins"/>
    <property type="match status" value="1"/>
</dbReference>
<dbReference type="EMBL" id="JACXWD010000005">
    <property type="protein sequence ID" value="MBD3867066.1"/>
    <property type="molecule type" value="Genomic_DNA"/>
</dbReference>
<dbReference type="GO" id="GO:0016787">
    <property type="term" value="F:hydrolase activity"/>
    <property type="evidence" value="ECO:0007669"/>
    <property type="project" value="UniProtKB-KW"/>
</dbReference>
<comment type="caution">
    <text evidence="20">The sequence shown here is derived from an EMBL/GenBank/DDBJ whole genome shotgun (WGS) entry which is preliminary data.</text>
</comment>
<feature type="region of interest" description="Disordered" evidence="18">
    <location>
        <begin position="493"/>
        <end position="642"/>
    </location>
</feature>
<feature type="compositionally biased region" description="Basic residues" evidence="18">
    <location>
        <begin position="564"/>
        <end position="576"/>
    </location>
</feature>
<dbReference type="GO" id="GO:0004540">
    <property type="term" value="F:RNA nuclease activity"/>
    <property type="evidence" value="ECO:0007669"/>
    <property type="project" value="InterPro"/>
</dbReference>
<evidence type="ECO:0000256" key="5">
    <source>
        <dbReference type="ARBA" id="ARBA00022475"/>
    </source>
</evidence>
<dbReference type="CDD" id="cd04453">
    <property type="entry name" value="S1_RNase_E"/>
    <property type="match status" value="1"/>
</dbReference>
<feature type="compositionally biased region" description="Low complexity" evidence="18">
    <location>
        <begin position="505"/>
        <end position="514"/>
    </location>
</feature>
<evidence type="ECO:0000256" key="16">
    <source>
        <dbReference type="ARBA" id="ARBA00022884"/>
    </source>
</evidence>
<evidence type="ECO:0000256" key="12">
    <source>
        <dbReference type="ARBA" id="ARBA00022730"/>
    </source>
</evidence>
<evidence type="ECO:0000256" key="3">
    <source>
        <dbReference type="ARBA" id="ARBA00005663"/>
    </source>
</evidence>
<name>A0A8J7C264_9BACT</name>
<keyword evidence="16" id="KW-0694">RNA-binding</keyword>
<evidence type="ECO:0000256" key="10">
    <source>
        <dbReference type="ARBA" id="ARBA00022722"/>
    </source>
</evidence>
<evidence type="ECO:0000256" key="8">
    <source>
        <dbReference type="ARBA" id="ARBA00022552"/>
    </source>
</evidence>
<evidence type="ECO:0000256" key="2">
    <source>
        <dbReference type="ARBA" id="ARBA00004496"/>
    </source>
</evidence>
<evidence type="ECO:0000256" key="1">
    <source>
        <dbReference type="ARBA" id="ARBA00001946"/>
    </source>
</evidence>
<dbReference type="SUPFAM" id="SSF50249">
    <property type="entry name" value="Nucleic acid-binding proteins"/>
    <property type="match status" value="1"/>
</dbReference>
<evidence type="ECO:0000256" key="7">
    <source>
        <dbReference type="ARBA" id="ARBA00022519"/>
    </source>
</evidence>
<keyword evidence="12" id="KW-0699">rRNA-binding</keyword>
<comment type="subcellular location">
    <subcellularLocation>
        <location evidence="2">Cytoplasm</location>
    </subcellularLocation>
</comment>
<protein>
    <recommendedName>
        <fullName evidence="4">Ribonuclease G</fullName>
    </recommendedName>
</protein>
<keyword evidence="5" id="KW-1003">Cell membrane</keyword>
<evidence type="ECO:0000256" key="14">
    <source>
        <dbReference type="ARBA" id="ARBA00022801"/>
    </source>
</evidence>
<dbReference type="GO" id="GO:0005737">
    <property type="term" value="C:cytoplasm"/>
    <property type="evidence" value="ECO:0007669"/>
    <property type="project" value="UniProtKB-SubCell"/>
</dbReference>
<evidence type="ECO:0000256" key="15">
    <source>
        <dbReference type="ARBA" id="ARBA00022842"/>
    </source>
</evidence>
<dbReference type="InterPro" id="IPR048583">
    <property type="entry name" value="RNase_E_G_thioredoxin-like"/>
</dbReference>
<dbReference type="GO" id="GO:0046872">
    <property type="term" value="F:metal ion binding"/>
    <property type="evidence" value="ECO:0007669"/>
    <property type="project" value="UniProtKB-KW"/>
</dbReference>
<evidence type="ECO:0000256" key="11">
    <source>
        <dbReference type="ARBA" id="ARBA00022723"/>
    </source>
</evidence>
<keyword evidence="15" id="KW-0460">Magnesium</keyword>
<dbReference type="InterPro" id="IPR003029">
    <property type="entry name" value="S1_domain"/>
</dbReference>
<comment type="similarity">
    <text evidence="3">Belongs to the RNase E/G family. RNase G subfamily.</text>
</comment>
<keyword evidence="10" id="KW-0540">Nuclease</keyword>
<reference evidence="20 21" key="1">
    <citation type="submission" date="2020-08" db="EMBL/GenBank/DDBJ databases">
        <title>Acidobacteriota in marine sediments use diverse sulfur dissimilation pathways.</title>
        <authorList>
            <person name="Wasmund K."/>
        </authorList>
    </citation>
    <scope>NUCLEOTIDE SEQUENCE [LARGE SCALE GENOMIC DNA]</scope>
    <source>
        <strain evidence="20">MAG AM4</strain>
    </source>
</reference>
<keyword evidence="11" id="KW-0479">Metal-binding</keyword>
<evidence type="ECO:0000256" key="9">
    <source>
        <dbReference type="ARBA" id="ARBA00022694"/>
    </source>
</evidence>
<keyword evidence="6" id="KW-0963">Cytoplasm</keyword>